<dbReference type="AlphaFoldDB" id="A0A4R1HL14"/>
<feature type="domain" description="SnoaL-like" evidence="1">
    <location>
        <begin position="5"/>
        <end position="90"/>
    </location>
</feature>
<sequence length="108" mass="12048">MRELVDRYFALAADPDLEAYHAQFSRDAVVEDDGQRHVGIDAVRAWRTAVPSVTYSVRRVGPTPDGQEAIADIAGDFPGSPVRLEFTFRFDGDAIRHLTIRPHDPASR</sequence>
<dbReference type="RefSeq" id="WP_132430476.1">
    <property type="nucleotide sequence ID" value="NZ_SMFZ01000002.1"/>
</dbReference>
<dbReference type="InterPro" id="IPR037401">
    <property type="entry name" value="SnoaL-like"/>
</dbReference>
<dbReference type="Pfam" id="PF12680">
    <property type="entry name" value="SnoaL_2"/>
    <property type="match status" value="1"/>
</dbReference>
<organism evidence="2 3">
    <name type="scientific">Pseudonocardia endophytica</name>
    <dbReference type="NCBI Taxonomy" id="401976"/>
    <lineage>
        <taxon>Bacteria</taxon>
        <taxon>Bacillati</taxon>
        <taxon>Actinomycetota</taxon>
        <taxon>Actinomycetes</taxon>
        <taxon>Pseudonocardiales</taxon>
        <taxon>Pseudonocardiaceae</taxon>
        <taxon>Pseudonocardia</taxon>
    </lineage>
</organism>
<comment type="caution">
    <text evidence="2">The sequence shown here is derived from an EMBL/GenBank/DDBJ whole genome shotgun (WGS) entry which is preliminary data.</text>
</comment>
<protein>
    <submittedName>
        <fullName evidence="2">SnoaL-like protein</fullName>
    </submittedName>
</protein>
<evidence type="ECO:0000313" key="3">
    <source>
        <dbReference type="Proteomes" id="UP000295560"/>
    </source>
</evidence>
<name>A0A4R1HL14_PSEEN</name>
<evidence type="ECO:0000313" key="2">
    <source>
        <dbReference type="EMBL" id="TCK21771.1"/>
    </source>
</evidence>
<gene>
    <name evidence="2" type="ORF">EV378_5762</name>
</gene>
<dbReference type="Proteomes" id="UP000295560">
    <property type="component" value="Unassembled WGS sequence"/>
</dbReference>
<proteinExistence type="predicted"/>
<evidence type="ECO:0000259" key="1">
    <source>
        <dbReference type="Pfam" id="PF12680"/>
    </source>
</evidence>
<reference evidence="2 3" key="1">
    <citation type="submission" date="2019-03" db="EMBL/GenBank/DDBJ databases">
        <title>Sequencing the genomes of 1000 actinobacteria strains.</title>
        <authorList>
            <person name="Klenk H.-P."/>
        </authorList>
    </citation>
    <scope>NUCLEOTIDE SEQUENCE [LARGE SCALE GENOMIC DNA]</scope>
    <source>
        <strain evidence="2 3">DSM 44969</strain>
    </source>
</reference>
<dbReference type="OrthoDB" id="8684708at2"/>
<dbReference type="Gene3D" id="3.10.450.50">
    <property type="match status" value="1"/>
</dbReference>
<accession>A0A4R1HL14</accession>
<dbReference type="SUPFAM" id="SSF54427">
    <property type="entry name" value="NTF2-like"/>
    <property type="match status" value="1"/>
</dbReference>
<keyword evidence="3" id="KW-1185">Reference proteome</keyword>
<dbReference type="InterPro" id="IPR032710">
    <property type="entry name" value="NTF2-like_dom_sf"/>
</dbReference>
<dbReference type="EMBL" id="SMFZ01000002">
    <property type="protein sequence ID" value="TCK21771.1"/>
    <property type="molecule type" value="Genomic_DNA"/>
</dbReference>